<keyword evidence="1" id="KW-0378">Hydrolase</keyword>
<dbReference type="HOGENOM" id="CLU_004962_0_0_1"/>
<organism evidence="4">
    <name type="scientific">Caenorhabditis remanei</name>
    <name type="common">Caenorhabditis vulgaris</name>
    <dbReference type="NCBI Taxonomy" id="31234"/>
    <lineage>
        <taxon>Eukaryota</taxon>
        <taxon>Metazoa</taxon>
        <taxon>Ecdysozoa</taxon>
        <taxon>Nematoda</taxon>
        <taxon>Chromadorea</taxon>
        <taxon>Rhabditida</taxon>
        <taxon>Rhabditina</taxon>
        <taxon>Rhabditomorpha</taxon>
        <taxon>Rhabditoidea</taxon>
        <taxon>Rhabditidae</taxon>
        <taxon>Peloderinae</taxon>
        <taxon>Caenorhabditis</taxon>
    </lineage>
</organism>
<dbReference type="Pfam" id="PF00149">
    <property type="entry name" value="Metallophos"/>
    <property type="match status" value="1"/>
</dbReference>
<dbReference type="InterPro" id="IPR050341">
    <property type="entry name" value="PP1_catalytic_subunit"/>
</dbReference>
<dbReference type="AlphaFoldDB" id="E3MNV0"/>
<dbReference type="PANTHER" id="PTHR11668:SF422">
    <property type="entry name" value="SERINE_THREONINE-PROTEIN PHOSPHATASE"/>
    <property type="match status" value="1"/>
</dbReference>
<accession>E3MNV0</accession>
<gene>
    <name evidence="3" type="ORF">CRE_06795</name>
</gene>
<sequence length="362" mass="40979">MMFFGGASCYKNSTDPMTDICIHTFRDIFMRQGAMLEVEAPVKICGDVHGQYGDVLRLFDNGCFPPLANYLFLGDYVDRGPQSLEVVTLFLAYKVKFPVNFFMLRGNHECGSINRVYGFLDEISRKYGSKTGMALWNCYQLVRYASLKIGGKRKRSRGSRVSDFSASLQQKNFIIRQLQNCFACMPYTALVSGRILCMHGGISKKMTSLDQLRRLARPVLEVPNPSLETDILWSDPEQNISGFLNNTRGVGHVFGESALIEVMDRLGVQLIVRAHQVVQDGYEFFCNKRLVTVFSAPHYCGEFNNAAAMMNVDKNLVCSFTVSTSVFVYLDDVFIDFISFSVVKLLLPAQLFFFQILRPSRE</sequence>
<dbReference type="Proteomes" id="UP000008281">
    <property type="component" value="Unassembled WGS sequence"/>
</dbReference>
<dbReference type="GO" id="GO:0004722">
    <property type="term" value="F:protein serine/threonine phosphatase activity"/>
    <property type="evidence" value="ECO:0007669"/>
    <property type="project" value="UniProtKB-EC"/>
</dbReference>
<dbReference type="GO" id="GO:0005737">
    <property type="term" value="C:cytoplasm"/>
    <property type="evidence" value="ECO:0007669"/>
    <property type="project" value="TreeGrafter"/>
</dbReference>
<dbReference type="PRINTS" id="PR00114">
    <property type="entry name" value="STPHPHTASE"/>
</dbReference>
<dbReference type="PANTHER" id="PTHR11668">
    <property type="entry name" value="SERINE/THREONINE PROTEIN PHOSPHATASE"/>
    <property type="match status" value="1"/>
</dbReference>
<dbReference type="InterPro" id="IPR029052">
    <property type="entry name" value="Metallo-depent_PP-like"/>
</dbReference>
<dbReference type="Gene3D" id="3.60.21.10">
    <property type="match status" value="1"/>
</dbReference>
<comment type="catalytic activity">
    <reaction evidence="1">
        <text>O-phospho-L-threonyl-[protein] + H2O = L-threonyl-[protein] + phosphate</text>
        <dbReference type="Rhea" id="RHEA:47004"/>
        <dbReference type="Rhea" id="RHEA-COMP:11060"/>
        <dbReference type="Rhea" id="RHEA-COMP:11605"/>
        <dbReference type="ChEBI" id="CHEBI:15377"/>
        <dbReference type="ChEBI" id="CHEBI:30013"/>
        <dbReference type="ChEBI" id="CHEBI:43474"/>
        <dbReference type="ChEBI" id="CHEBI:61977"/>
        <dbReference type="EC" id="3.1.3.16"/>
    </reaction>
</comment>
<dbReference type="EMBL" id="DS268461">
    <property type="protein sequence ID" value="EFP06280.1"/>
    <property type="molecule type" value="Genomic_DNA"/>
</dbReference>
<reference evidence="3" key="1">
    <citation type="submission" date="2007-07" db="EMBL/GenBank/DDBJ databases">
        <title>PCAP assembly of the Caenorhabditis remanei genome.</title>
        <authorList>
            <consortium name="The Caenorhabditis remanei Sequencing Consortium"/>
            <person name="Wilson R.K."/>
        </authorList>
    </citation>
    <scope>NUCLEOTIDE SEQUENCE [LARGE SCALE GENOMIC DNA]</scope>
    <source>
        <strain evidence="3">PB4641</strain>
    </source>
</reference>
<dbReference type="InterPro" id="IPR006186">
    <property type="entry name" value="Ser/Thr-sp_prot-phosphatase"/>
</dbReference>
<name>E3MNV0_CAERE</name>
<dbReference type="EC" id="3.1.3.16" evidence="1"/>
<proteinExistence type="inferred from homology"/>
<evidence type="ECO:0000313" key="3">
    <source>
        <dbReference type="EMBL" id="EFP06280.1"/>
    </source>
</evidence>
<comment type="similarity">
    <text evidence="1">Belongs to the PPP phosphatase family.</text>
</comment>
<evidence type="ECO:0000256" key="1">
    <source>
        <dbReference type="RuleBase" id="RU004273"/>
    </source>
</evidence>
<evidence type="ECO:0000313" key="4">
    <source>
        <dbReference type="Proteomes" id="UP000008281"/>
    </source>
</evidence>
<dbReference type="InParanoid" id="E3MNV0"/>
<dbReference type="InterPro" id="IPR004843">
    <property type="entry name" value="Calcineurin-like_PHP"/>
</dbReference>
<dbReference type="eggNOG" id="KOG0374">
    <property type="taxonomic scope" value="Eukaryota"/>
</dbReference>
<evidence type="ECO:0000259" key="2">
    <source>
        <dbReference type="PROSITE" id="PS00125"/>
    </source>
</evidence>
<dbReference type="GO" id="GO:0005634">
    <property type="term" value="C:nucleus"/>
    <property type="evidence" value="ECO:0007669"/>
    <property type="project" value="TreeGrafter"/>
</dbReference>
<keyword evidence="4" id="KW-1185">Reference proteome</keyword>
<protein>
    <recommendedName>
        <fullName evidence="1">Serine/threonine-protein phosphatase</fullName>
        <ecNumber evidence="1">3.1.3.16</ecNumber>
    </recommendedName>
</protein>
<dbReference type="OMA" id="NCFACMP"/>
<dbReference type="STRING" id="31234.E3MNV0"/>
<dbReference type="OrthoDB" id="1930084at2759"/>
<dbReference type="PROSITE" id="PS00125">
    <property type="entry name" value="SER_THR_PHOSPHATASE"/>
    <property type="match status" value="1"/>
</dbReference>
<feature type="domain" description="Serine/threonine specific protein phosphatases" evidence="2">
    <location>
        <begin position="104"/>
        <end position="109"/>
    </location>
</feature>
<dbReference type="SMART" id="SM00156">
    <property type="entry name" value="PP2Ac"/>
    <property type="match status" value="1"/>
</dbReference>
<dbReference type="SUPFAM" id="SSF56300">
    <property type="entry name" value="Metallo-dependent phosphatases"/>
    <property type="match status" value="1"/>
</dbReference>